<dbReference type="Proteomes" id="UP001436462">
    <property type="component" value="Unassembled WGS sequence"/>
</dbReference>
<protein>
    <submittedName>
        <fullName evidence="1">Uncharacterized protein</fullName>
    </submittedName>
</protein>
<evidence type="ECO:0000313" key="1">
    <source>
        <dbReference type="EMBL" id="MEQ5346994.1"/>
    </source>
</evidence>
<evidence type="ECO:0000313" key="2">
    <source>
        <dbReference type="Proteomes" id="UP001436462"/>
    </source>
</evidence>
<comment type="caution">
    <text evidence="1">The sequence shown here is derived from an EMBL/GenBank/DDBJ whole genome shotgun (WGS) entry which is preliminary data.</text>
</comment>
<reference evidence="1 2" key="1">
    <citation type="submission" date="2024-04" db="EMBL/GenBank/DDBJ databases">
        <title>Role of Flies in the Dissemination of Carbapenem-Resistant Enterobacteriaceae (CRE): An Epidemiological and Genomic Study in China.</title>
        <authorList>
            <person name="Kaichao C."/>
            <person name="Zhang R."/>
            <person name="Chen S."/>
        </authorList>
    </citation>
    <scope>NUCLEOTIDE SEQUENCE [LARGE SCALE GENOMIC DNA]</scope>
    <source>
        <strain evidence="2">fly-1011</strain>
    </source>
</reference>
<dbReference type="EMBL" id="JBEEWF010000001">
    <property type="protein sequence ID" value="MEQ5346994.1"/>
    <property type="molecule type" value="Genomic_DNA"/>
</dbReference>
<sequence length="65" mass="7500">MKHIQMIMFESNNKTYLISESDVVSNYPVRALKCDCLITKSGREYNATNIKKVYLDDIDGILNIK</sequence>
<accession>A0ABV1L5W1</accession>
<gene>
    <name evidence="1" type="ORF">ABN253_02240</name>
</gene>
<dbReference type="RefSeq" id="WP_123822139.1">
    <property type="nucleotide sequence ID" value="NZ_JBEEWF010000001.1"/>
</dbReference>
<keyword evidence="2" id="KW-1185">Reference proteome</keyword>
<organism evidence="1 2">
    <name type="scientific">Proteus genomosp. 6</name>
    <dbReference type="NCBI Taxonomy" id="1311820"/>
    <lineage>
        <taxon>Bacteria</taxon>
        <taxon>Pseudomonadati</taxon>
        <taxon>Pseudomonadota</taxon>
        <taxon>Gammaproteobacteria</taxon>
        <taxon>Enterobacterales</taxon>
        <taxon>Morganellaceae</taxon>
        <taxon>Proteus</taxon>
    </lineage>
</organism>
<name>A0ABV1L5W1_9GAMM</name>
<proteinExistence type="predicted"/>